<accession>A0A8H3FEB3</accession>
<dbReference type="InterPro" id="IPR002401">
    <property type="entry name" value="Cyt_P450_E_grp-I"/>
</dbReference>
<dbReference type="OrthoDB" id="1470350at2759"/>
<protein>
    <recommendedName>
        <fullName evidence="13">Cytochrome P450</fullName>
    </recommendedName>
</protein>
<dbReference type="Gene3D" id="1.10.630.10">
    <property type="entry name" value="Cytochrome P450"/>
    <property type="match status" value="1"/>
</dbReference>
<dbReference type="PANTHER" id="PTHR24287:SF1">
    <property type="entry name" value="P450, PUTATIVE (EUROFUNG)-RELATED"/>
    <property type="match status" value="1"/>
</dbReference>
<evidence type="ECO:0000256" key="1">
    <source>
        <dbReference type="ARBA" id="ARBA00001971"/>
    </source>
</evidence>
<dbReference type="PRINTS" id="PR00385">
    <property type="entry name" value="P450"/>
</dbReference>
<keyword evidence="3 8" id="KW-0349">Heme</keyword>
<evidence type="ECO:0000256" key="5">
    <source>
        <dbReference type="ARBA" id="ARBA00023002"/>
    </source>
</evidence>
<dbReference type="GO" id="GO:0020037">
    <property type="term" value="F:heme binding"/>
    <property type="evidence" value="ECO:0007669"/>
    <property type="project" value="InterPro"/>
</dbReference>
<feature type="transmembrane region" description="Helical" evidence="10">
    <location>
        <begin position="20"/>
        <end position="45"/>
    </location>
</feature>
<evidence type="ECO:0008006" key="13">
    <source>
        <dbReference type="Google" id="ProtNLM"/>
    </source>
</evidence>
<keyword evidence="10" id="KW-0812">Transmembrane</keyword>
<keyword evidence="10" id="KW-1133">Transmembrane helix</keyword>
<dbReference type="Pfam" id="PF00067">
    <property type="entry name" value="p450"/>
    <property type="match status" value="1"/>
</dbReference>
<proteinExistence type="inferred from homology"/>
<comment type="cofactor">
    <cofactor evidence="1 8">
        <name>heme</name>
        <dbReference type="ChEBI" id="CHEBI:30413"/>
    </cofactor>
</comment>
<dbReference type="AlphaFoldDB" id="A0A8H3FEB3"/>
<keyword evidence="6 8" id="KW-0408">Iron</keyword>
<feature type="binding site" description="axial binding residue" evidence="8">
    <location>
        <position position="496"/>
    </location>
    <ligand>
        <name>heme</name>
        <dbReference type="ChEBI" id="CHEBI:30413"/>
    </ligand>
    <ligandPart>
        <name>Fe</name>
        <dbReference type="ChEBI" id="CHEBI:18248"/>
    </ligandPart>
</feature>
<reference evidence="11" key="1">
    <citation type="submission" date="2021-03" db="EMBL/GenBank/DDBJ databases">
        <authorList>
            <person name="Tagirdzhanova G."/>
        </authorList>
    </citation>
    <scope>NUCLEOTIDE SEQUENCE</scope>
</reference>
<comment type="similarity">
    <text evidence="2 9">Belongs to the cytochrome P450 family.</text>
</comment>
<evidence type="ECO:0000256" key="8">
    <source>
        <dbReference type="PIRSR" id="PIRSR602401-1"/>
    </source>
</evidence>
<evidence type="ECO:0000313" key="11">
    <source>
        <dbReference type="EMBL" id="CAF9922878.1"/>
    </source>
</evidence>
<dbReference type="EMBL" id="CAJPDT010000032">
    <property type="protein sequence ID" value="CAF9922878.1"/>
    <property type="molecule type" value="Genomic_DNA"/>
</dbReference>
<evidence type="ECO:0000256" key="10">
    <source>
        <dbReference type="SAM" id="Phobius"/>
    </source>
</evidence>
<evidence type="ECO:0000256" key="6">
    <source>
        <dbReference type="ARBA" id="ARBA00023004"/>
    </source>
</evidence>
<keyword evidence="10" id="KW-0472">Membrane</keyword>
<organism evidence="11 12">
    <name type="scientific">Imshaugia aleurites</name>
    <dbReference type="NCBI Taxonomy" id="172621"/>
    <lineage>
        <taxon>Eukaryota</taxon>
        <taxon>Fungi</taxon>
        <taxon>Dikarya</taxon>
        <taxon>Ascomycota</taxon>
        <taxon>Pezizomycotina</taxon>
        <taxon>Lecanoromycetes</taxon>
        <taxon>OSLEUM clade</taxon>
        <taxon>Lecanoromycetidae</taxon>
        <taxon>Lecanorales</taxon>
        <taxon>Lecanorineae</taxon>
        <taxon>Parmeliaceae</taxon>
        <taxon>Imshaugia</taxon>
    </lineage>
</organism>
<keyword evidence="7 9" id="KW-0503">Monooxygenase</keyword>
<evidence type="ECO:0000256" key="2">
    <source>
        <dbReference type="ARBA" id="ARBA00010617"/>
    </source>
</evidence>
<dbReference type="GO" id="GO:0004497">
    <property type="term" value="F:monooxygenase activity"/>
    <property type="evidence" value="ECO:0007669"/>
    <property type="project" value="UniProtKB-KW"/>
</dbReference>
<comment type="caution">
    <text evidence="11">The sequence shown here is derived from an EMBL/GenBank/DDBJ whole genome shotgun (WGS) entry which is preliminary data.</text>
</comment>
<keyword evidence="5 9" id="KW-0560">Oxidoreductase</keyword>
<sequence length="548" mass="61816">MAGDFSISIKLPIFQFVEDGLSMLAVLACSFLLAFALSSLLHRLIAQWVDRRAKKTSSGLFSISQGVEQSIHRVSQYSYLFGLDTLYQDFRDLCNHNSSDRALSRHNAHGPTYVSTLLGQCTIHTIESRNILAVTTDNFAEYEKGEWAETTARYMGKGVLVNDGEEWHTSRMLLKPLFRRNRAADVRLFEFHVDRLIQYLDLHKGDCVDFRRAAQLVVLDITTEMLTGRSTSSLESVIRELGRESSSSSSKPHMELIDLIDELEPYGNMAIELGPFALPVFALRYRKIMSLIRGIQRFFGIAVSSAQYRVQQRRDSENTPDRPSIIEEMLQQGMPPAKVQSELQNIFFAAFDTTNALLANFFDCVARHPKTAARLRAEIAAVVGDRMIEEADLAHLAYLRASMFETLRLHSPVTYHSRKARTDTTLPCGGGPYGQSPISVPKCTSVTWSTYALNRRAEDYGDDWAAFNPDRWFGKTTAAAANQETFKPFGSGPRNCLGQQFAMLQMTYIAARLMVAFKDFEIRDADVPFQEAAAVTHYNGRGTWIKFR</sequence>
<name>A0A8H3FEB3_9LECA</name>
<evidence type="ECO:0000256" key="7">
    <source>
        <dbReference type="ARBA" id="ARBA00023033"/>
    </source>
</evidence>
<keyword evidence="12" id="KW-1185">Reference proteome</keyword>
<keyword evidence="4 8" id="KW-0479">Metal-binding</keyword>
<dbReference type="SUPFAM" id="SSF48264">
    <property type="entry name" value="Cytochrome P450"/>
    <property type="match status" value="1"/>
</dbReference>
<evidence type="ECO:0000256" key="9">
    <source>
        <dbReference type="RuleBase" id="RU000461"/>
    </source>
</evidence>
<evidence type="ECO:0000313" key="12">
    <source>
        <dbReference type="Proteomes" id="UP000664534"/>
    </source>
</evidence>
<dbReference type="Proteomes" id="UP000664534">
    <property type="component" value="Unassembled WGS sequence"/>
</dbReference>
<dbReference type="PANTHER" id="PTHR24287">
    <property type="entry name" value="P450, PUTATIVE (EUROFUNG)-RELATED"/>
    <property type="match status" value="1"/>
</dbReference>
<dbReference type="InterPro" id="IPR036396">
    <property type="entry name" value="Cyt_P450_sf"/>
</dbReference>
<gene>
    <name evidence="11" type="ORF">IMSHALPRED_005781</name>
</gene>
<dbReference type="GO" id="GO:0016705">
    <property type="term" value="F:oxidoreductase activity, acting on paired donors, with incorporation or reduction of molecular oxygen"/>
    <property type="evidence" value="ECO:0007669"/>
    <property type="project" value="InterPro"/>
</dbReference>
<dbReference type="PROSITE" id="PS00086">
    <property type="entry name" value="CYTOCHROME_P450"/>
    <property type="match status" value="1"/>
</dbReference>
<dbReference type="InterPro" id="IPR017972">
    <property type="entry name" value="Cyt_P450_CS"/>
</dbReference>
<dbReference type="PRINTS" id="PR00463">
    <property type="entry name" value="EP450I"/>
</dbReference>
<dbReference type="GO" id="GO:0005506">
    <property type="term" value="F:iron ion binding"/>
    <property type="evidence" value="ECO:0007669"/>
    <property type="project" value="InterPro"/>
</dbReference>
<evidence type="ECO:0000256" key="4">
    <source>
        <dbReference type="ARBA" id="ARBA00022723"/>
    </source>
</evidence>
<dbReference type="InterPro" id="IPR001128">
    <property type="entry name" value="Cyt_P450"/>
</dbReference>
<evidence type="ECO:0000256" key="3">
    <source>
        <dbReference type="ARBA" id="ARBA00022617"/>
    </source>
</evidence>
<dbReference type="InterPro" id="IPR047146">
    <property type="entry name" value="Cyt_P450_E_CYP52_fungi"/>
</dbReference>